<dbReference type="InterPro" id="IPR002528">
    <property type="entry name" value="MATE_fam"/>
</dbReference>
<accession>A0A2P6VBU8</accession>
<feature type="transmembrane region" description="Helical" evidence="6">
    <location>
        <begin position="30"/>
        <end position="51"/>
    </location>
</feature>
<protein>
    <recommendedName>
        <fullName evidence="6">Protein DETOXIFICATION</fullName>
    </recommendedName>
    <alternativeName>
        <fullName evidence="6">Multidrug and toxic compound extrusion protein</fullName>
    </alternativeName>
</protein>
<evidence type="ECO:0000256" key="2">
    <source>
        <dbReference type="ARBA" id="ARBA00010199"/>
    </source>
</evidence>
<comment type="caution">
    <text evidence="6">Lacks conserved residue(s) required for the propagation of feature annotation.</text>
</comment>
<name>A0A2P6VBU8_9CHLO</name>
<dbReference type="AlphaFoldDB" id="A0A2P6VBU8"/>
<dbReference type="GO" id="GO:1990961">
    <property type="term" value="P:xenobiotic detoxification by transmembrane export across the plasma membrane"/>
    <property type="evidence" value="ECO:0007669"/>
    <property type="project" value="InterPro"/>
</dbReference>
<dbReference type="OrthoDB" id="2126698at2759"/>
<dbReference type="Pfam" id="PF01554">
    <property type="entry name" value="MatE"/>
    <property type="match status" value="2"/>
</dbReference>
<evidence type="ECO:0000313" key="7">
    <source>
        <dbReference type="EMBL" id="PSC71531.1"/>
    </source>
</evidence>
<keyword evidence="5 6" id="KW-0472">Membrane</keyword>
<comment type="subcellular location">
    <subcellularLocation>
        <location evidence="1">Membrane</location>
        <topology evidence="1">Multi-pass membrane protein</topology>
    </subcellularLocation>
</comment>
<evidence type="ECO:0000313" key="8">
    <source>
        <dbReference type="Proteomes" id="UP000239649"/>
    </source>
</evidence>
<dbReference type="CDD" id="cd13132">
    <property type="entry name" value="MATE_eukaryotic"/>
    <property type="match status" value="1"/>
</dbReference>
<evidence type="ECO:0000256" key="4">
    <source>
        <dbReference type="ARBA" id="ARBA00022989"/>
    </source>
</evidence>
<comment type="caution">
    <text evidence="7">The sequence shown here is derived from an EMBL/GenBank/DDBJ whole genome shotgun (WGS) entry which is preliminary data.</text>
</comment>
<sequence length="503" mass="53354">MSLTNLAGFCIGLIPLGVTGRLGQFELSSAVLGTSIFNVTGLSVLMGFTAAMETFCGQAYGARNFRLVGIVYQRALLLTTLVTAVMALAWTQAEPLLLLLRQDPLLSRSAALYLRLCIPAMFGQSVYEASKRYLLAQGVVHPQTAVTLVGLALAPLYSWLFIFYLDLRLAGAAVAVDATQVTMALLLGAYIAFRDGAVLRGLPHATWHGWSRDALRGWRAYLRFALPSVAMICSEWWMFECVILMSGWLPEPDVAVAVMGICINTSGLVWMVVTGFSLGCSTRVGNSLGAGHPRTARRSAWTAAAITTCVELAAACGIVALRHSWAYVFTDAPDAVALTASLLPIFALSLPGDGLNATLQGLLRGAGRQETGAITNLCSYWLLGVPMAAYLAFWRGLGVHGLWWGLVIINTCQGTLMTIIALRFDFNKEAAKAAARTLDPRRPAPALSLDGGGSLDVACRGSDPMGREHSPGSSLLQPLLGGQQCGLLEGGQLAPAAPPVAPG</sequence>
<proteinExistence type="inferred from homology"/>
<dbReference type="Proteomes" id="UP000239649">
    <property type="component" value="Unassembled WGS sequence"/>
</dbReference>
<dbReference type="PANTHER" id="PTHR11206">
    <property type="entry name" value="MULTIDRUG RESISTANCE PROTEIN"/>
    <property type="match status" value="1"/>
</dbReference>
<organism evidence="7 8">
    <name type="scientific">Micractinium conductrix</name>
    <dbReference type="NCBI Taxonomy" id="554055"/>
    <lineage>
        <taxon>Eukaryota</taxon>
        <taxon>Viridiplantae</taxon>
        <taxon>Chlorophyta</taxon>
        <taxon>core chlorophytes</taxon>
        <taxon>Trebouxiophyceae</taxon>
        <taxon>Chlorellales</taxon>
        <taxon>Chlorellaceae</taxon>
        <taxon>Chlorella clade</taxon>
        <taxon>Micractinium</taxon>
    </lineage>
</organism>
<evidence type="ECO:0000256" key="1">
    <source>
        <dbReference type="ARBA" id="ARBA00004141"/>
    </source>
</evidence>
<dbReference type="GO" id="GO:0015297">
    <property type="term" value="F:antiporter activity"/>
    <property type="evidence" value="ECO:0007669"/>
    <property type="project" value="InterPro"/>
</dbReference>
<evidence type="ECO:0000256" key="5">
    <source>
        <dbReference type="ARBA" id="ARBA00023136"/>
    </source>
</evidence>
<dbReference type="EMBL" id="LHPF02000014">
    <property type="protein sequence ID" value="PSC71531.1"/>
    <property type="molecule type" value="Genomic_DNA"/>
</dbReference>
<dbReference type="InterPro" id="IPR045069">
    <property type="entry name" value="MATE_euk"/>
</dbReference>
<feature type="transmembrane region" description="Helical" evidence="6">
    <location>
        <begin position="220"/>
        <end position="239"/>
    </location>
</feature>
<feature type="transmembrane region" description="Helical" evidence="6">
    <location>
        <begin position="300"/>
        <end position="323"/>
    </location>
</feature>
<dbReference type="GO" id="GO:0016020">
    <property type="term" value="C:membrane"/>
    <property type="evidence" value="ECO:0007669"/>
    <property type="project" value="UniProtKB-SubCell"/>
</dbReference>
<comment type="similarity">
    <text evidence="2 6">Belongs to the multi antimicrobial extrusion (MATE) (TC 2.A.66.1) family.</text>
</comment>
<feature type="transmembrane region" description="Helical" evidence="6">
    <location>
        <begin position="71"/>
        <end position="90"/>
    </location>
</feature>
<feature type="transmembrane region" description="Helical" evidence="6">
    <location>
        <begin position="335"/>
        <end position="352"/>
    </location>
</feature>
<keyword evidence="8" id="KW-1185">Reference proteome</keyword>
<dbReference type="NCBIfam" id="TIGR00797">
    <property type="entry name" value="matE"/>
    <property type="match status" value="1"/>
</dbReference>
<dbReference type="STRING" id="554055.A0A2P6VBU8"/>
<dbReference type="GO" id="GO:0042910">
    <property type="term" value="F:xenobiotic transmembrane transporter activity"/>
    <property type="evidence" value="ECO:0007669"/>
    <property type="project" value="InterPro"/>
</dbReference>
<feature type="transmembrane region" description="Helical" evidence="6">
    <location>
        <begin position="139"/>
        <end position="164"/>
    </location>
</feature>
<gene>
    <name evidence="7" type="ORF">C2E20_5006</name>
</gene>
<feature type="transmembrane region" description="Helical" evidence="6">
    <location>
        <begin position="401"/>
        <end position="422"/>
    </location>
</feature>
<evidence type="ECO:0000256" key="6">
    <source>
        <dbReference type="RuleBase" id="RU004914"/>
    </source>
</evidence>
<keyword evidence="4 6" id="KW-1133">Transmembrane helix</keyword>
<feature type="transmembrane region" description="Helical" evidence="6">
    <location>
        <begin position="254"/>
        <end position="279"/>
    </location>
</feature>
<reference evidence="7 8" key="1">
    <citation type="journal article" date="2018" name="Plant J.">
        <title>Genome sequences of Chlorella sorokiniana UTEX 1602 and Micractinium conductrix SAG 241.80: implications to maltose excretion by a green alga.</title>
        <authorList>
            <person name="Arriola M.B."/>
            <person name="Velmurugan N."/>
            <person name="Zhang Y."/>
            <person name="Plunkett M.H."/>
            <person name="Hondzo H."/>
            <person name="Barney B.M."/>
        </authorList>
    </citation>
    <scope>NUCLEOTIDE SEQUENCE [LARGE SCALE GENOMIC DNA]</scope>
    <source>
        <strain evidence="7 8">SAG 241.80</strain>
    </source>
</reference>
<evidence type="ECO:0000256" key="3">
    <source>
        <dbReference type="ARBA" id="ARBA00022692"/>
    </source>
</evidence>
<feature type="transmembrane region" description="Helical" evidence="6">
    <location>
        <begin position="373"/>
        <end position="395"/>
    </location>
</feature>
<keyword evidence="3 6" id="KW-0812">Transmembrane</keyword>